<comment type="function">
    <text evidence="1">Component of the mitochondrial ribosome (mitoribosome), a dedicated translation machinery responsible for the synthesis of mitochondrial genome-encoded proteins, including at least some of the essential transmembrane subunits of the mitochondrial respiratory chain. The mitoribosomes are attached to the mitochondrial inner membrane and translation products are cotranslationally integrated into the membrane.</text>
</comment>
<keyword evidence="1" id="KW-0687">Ribonucleoprotein</keyword>
<dbReference type="Pfam" id="PF10213">
    <property type="entry name" value="MRP-S28"/>
    <property type="match status" value="1"/>
</dbReference>
<proteinExistence type="inferred from homology"/>
<organism evidence="3 4">
    <name type="scientific">Lachancea dasiensis</name>
    <dbReference type="NCBI Taxonomy" id="1072105"/>
    <lineage>
        <taxon>Eukaryota</taxon>
        <taxon>Fungi</taxon>
        <taxon>Dikarya</taxon>
        <taxon>Ascomycota</taxon>
        <taxon>Saccharomycotina</taxon>
        <taxon>Saccharomycetes</taxon>
        <taxon>Saccharomycetales</taxon>
        <taxon>Saccharomycetaceae</taxon>
        <taxon>Lachancea</taxon>
    </lineage>
</organism>
<dbReference type="InterPro" id="IPR017081">
    <property type="entry name" value="Ribosomal_mS35"/>
</dbReference>
<protein>
    <recommendedName>
        <fullName evidence="1">Small ribosomal subunit protein mS35</fullName>
    </recommendedName>
    <alternativeName>
        <fullName evidence="1">37S ribosomal protein S24, mitochondrial</fullName>
    </alternativeName>
</protein>
<accession>A0A1G4IY44</accession>
<comment type="similarity">
    <text evidence="1">Belongs to the mitochondrion-specific ribosomal protein mS35 family.</text>
</comment>
<keyword evidence="1" id="KW-0689">Ribosomal protein</keyword>
<keyword evidence="1" id="KW-0496">Mitochondrion</keyword>
<feature type="domain" description="Small ribosomal subunit protein mS35 mitochondrial conserved" evidence="2">
    <location>
        <begin position="154"/>
        <end position="281"/>
    </location>
</feature>
<reference evidence="4" key="1">
    <citation type="submission" date="2016-03" db="EMBL/GenBank/DDBJ databases">
        <authorList>
            <person name="Devillers H."/>
        </authorList>
    </citation>
    <scope>NUCLEOTIDE SEQUENCE [LARGE SCALE GENOMIC DNA]</scope>
</reference>
<evidence type="ECO:0000256" key="1">
    <source>
        <dbReference type="PIRNR" id="PIRNR036995"/>
    </source>
</evidence>
<dbReference type="GO" id="GO:0003735">
    <property type="term" value="F:structural constituent of ribosome"/>
    <property type="evidence" value="ECO:0007669"/>
    <property type="project" value="UniProtKB-UniRule"/>
</dbReference>
<comment type="subcellular location">
    <subcellularLocation>
        <location evidence="1">Mitochondrion</location>
    </subcellularLocation>
</comment>
<sequence length="303" mass="35043">MRPGLSLLFRSAVSCRNAVASKPAQASTIAADLYLDPSKWKALQPEEIFRLYRERVVKLGSQYKPCKEELDALLSTAEHTGVAPRSITAMYYGGEQAAYDLKGLNMEDNFKPRPFMFDDLPSQAQDLVQQHREQRFYNRLAAYELPTLVQYRQEYQRPSPKASPVTYKYTTYIGEEHPNARKVVLSLKTKDLGLSEKEVHKFRLLAQTRYDHLTDIFKMSCDKFPEPAQNARFLSDTLKALFNAAKDTKDDFADVPLDTRHTIAKNLRKKKRDFEFPESWKRPQDAPKELVNMTELIQKQLQQ</sequence>
<gene>
    <name evidence="3" type="ORF">LADA_0C01442G</name>
</gene>
<name>A0A1G4IY44_9SACH</name>
<dbReference type="GO" id="GO:0005763">
    <property type="term" value="C:mitochondrial small ribosomal subunit"/>
    <property type="evidence" value="ECO:0007669"/>
    <property type="project" value="UniProtKB-UniRule"/>
</dbReference>
<keyword evidence="4" id="KW-1185">Reference proteome</keyword>
<evidence type="ECO:0000313" key="3">
    <source>
        <dbReference type="EMBL" id="SCU81851.1"/>
    </source>
</evidence>
<dbReference type="InterPro" id="IPR039848">
    <property type="entry name" value="Ribosomal_mS35_mt"/>
</dbReference>
<dbReference type="STRING" id="1266660.A0A1G4IY44"/>
<dbReference type="EMBL" id="LT598459">
    <property type="protein sequence ID" value="SCU81851.1"/>
    <property type="molecule type" value="Genomic_DNA"/>
</dbReference>
<dbReference type="PIRSF" id="PIRSF036995">
    <property type="entry name" value="RSM24"/>
    <property type="match status" value="1"/>
</dbReference>
<evidence type="ECO:0000259" key="2">
    <source>
        <dbReference type="Pfam" id="PF10213"/>
    </source>
</evidence>
<dbReference type="OrthoDB" id="283424at2759"/>
<dbReference type="InterPro" id="IPR019349">
    <property type="entry name" value="Ribosomal_mS35_mit"/>
</dbReference>
<dbReference type="AlphaFoldDB" id="A0A1G4IY44"/>
<evidence type="ECO:0000313" key="4">
    <source>
        <dbReference type="Proteomes" id="UP000190274"/>
    </source>
</evidence>
<dbReference type="PANTHER" id="PTHR13490:SF0">
    <property type="entry name" value="SMALL RIBOSOMAL SUBUNIT PROTEIN MS35"/>
    <property type="match status" value="1"/>
</dbReference>
<dbReference type="PANTHER" id="PTHR13490">
    <property type="entry name" value="MITOCHONDRIAL 28S RIBOSOMAL PROTEIN S28"/>
    <property type="match status" value="1"/>
</dbReference>
<dbReference type="GO" id="GO:0032543">
    <property type="term" value="P:mitochondrial translation"/>
    <property type="evidence" value="ECO:0007669"/>
    <property type="project" value="UniProtKB-UniRule"/>
</dbReference>
<dbReference type="Proteomes" id="UP000190274">
    <property type="component" value="Chromosome C"/>
</dbReference>